<dbReference type="HOGENOM" id="CLU_2389519_0_0_1"/>
<evidence type="ECO:0000256" key="1">
    <source>
        <dbReference type="SAM" id="Phobius"/>
    </source>
</evidence>
<sequence>MYMPFSFMIPPCRKHFMSNMLNFFVVIIYMCVAWSITRYMFCNHFTSVISLIKEYFKSNKTRSSISDPLPTTTIGSTATCLLFTEANALPWSKC</sequence>
<dbReference type="Proteomes" id="UP000002051">
    <property type="component" value="Chromosome 4"/>
</dbReference>
<name>A0A072UJ90_MEDTR</name>
<reference evidence="2 4" key="1">
    <citation type="journal article" date="2011" name="Nature">
        <title>The Medicago genome provides insight into the evolution of rhizobial symbioses.</title>
        <authorList>
            <person name="Young N.D."/>
            <person name="Debelle F."/>
            <person name="Oldroyd G.E."/>
            <person name="Geurts R."/>
            <person name="Cannon S.B."/>
            <person name="Udvardi M.K."/>
            <person name="Benedito V.A."/>
            <person name="Mayer K.F."/>
            <person name="Gouzy J."/>
            <person name="Schoof H."/>
            <person name="Van de Peer Y."/>
            <person name="Proost S."/>
            <person name="Cook D.R."/>
            <person name="Meyers B.C."/>
            <person name="Spannagl M."/>
            <person name="Cheung F."/>
            <person name="De Mita S."/>
            <person name="Krishnakumar V."/>
            <person name="Gundlach H."/>
            <person name="Zhou S."/>
            <person name="Mudge J."/>
            <person name="Bharti A.K."/>
            <person name="Murray J.D."/>
            <person name="Naoumkina M.A."/>
            <person name="Rosen B."/>
            <person name="Silverstein K.A."/>
            <person name="Tang H."/>
            <person name="Rombauts S."/>
            <person name="Zhao P.X."/>
            <person name="Zhou P."/>
            <person name="Barbe V."/>
            <person name="Bardou P."/>
            <person name="Bechner M."/>
            <person name="Bellec A."/>
            <person name="Berger A."/>
            <person name="Berges H."/>
            <person name="Bidwell S."/>
            <person name="Bisseling T."/>
            <person name="Choisne N."/>
            <person name="Couloux A."/>
            <person name="Denny R."/>
            <person name="Deshpande S."/>
            <person name="Dai X."/>
            <person name="Doyle J.J."/>
            <person name="Dudez A.M."/>
            <person name="Farmer A.D."/>
            <person name="Fouteau S."/>
            <person name="Franken C."/>
            <person name="Gibelin C."/>
            <person name="Gish J."/>
            <person name="Goldstein S."/>
            <person name="Gonzalez A.J."/>
            <person name="Green P.J."/>
            <person name="Hallab A."/>
            <person name="Hartog M."/>
            <person name="Hua A."/>
            <person name="Humphray S.J."/>
            <person name="Jeong D.H."/>
            <person name="Jing Y."/>
            <person name="Jocker A."/>
            <person name="Kenton S.M."/>
            <person name="Kim D.J."/>
            <person name="Klee K."/>
            <person name="Lai H."/>
            <person name="Lang C."/>
            <person name="Lin S."/>
            <person name="Macmil S.L."/>
            <person name="Magdelenat G."/>
            <person name="Matthews L."/>
            <person name="McCorrison J."/>
            <person name="Monaghan E.L."/>
            <person name="Mun J.H."/>
            <person name="Najar F.Z."/>
            <person name="Nicholson C."/>
            <person name="Noirot C."/>
            <person name="O'Bleness M."/>
            <person name="Paule C.R."/>
            <person name="Poulain J."/>
            <person name="Prion F."/>
            <person name="Qin B."/>
            <person name="Qu C."/>
            <person name="Retzel E.F."/>
            <person name="Riddle C."/>
            <person name="Sallet E."/>
            <person name="Samain S."/>
            <person name="Samson N."/>
            <person name="Sanders I."/>
            <person name="Saurat O."/>
            <person name="Scarpelli C."/>
            <person name="Schiex T."/>
            <person name="Segurens B."/>
            <person name="Severin A.J."/>
            <person name="Sherrier D.J."/>
            <person name="Shi R."/>
            <person name="Sims S."/>
            <person name="Singer S.R."/>
            <person name="Sinharoy S."/>
            <person name="Sterck L."/>
            <person name="Viollet A."/>
            <person name="Wang B.B."/>
            <person name="Wang K."/>
            <person name="Wang M."/>
            <person name="Wang X."/>
            <person name="Warfsmann J."/>
            <person name="Weissenbach J."/>
            <person name="White D.D."/>
            <person name="White J.D."/>
            <person name="Wiley G.B."/>
            <person name="Wincker P."/>
            <person name="Xing Y."/>
            <person name="Yang L."/>
            <person name="Yao Z."/>
            <person name="Ying F."/>
            <person name="Zhai J."/>
            <person name="Zhou L."/>
            <person name="Zuber A."/>
            <person name="Denarie J."/>
            <person name="Dixon R.A."/>
            <person name="May G.D."/>
            <person name="Schwartz D.C."/>
            <person name="Rogers J."/>
            <person name="Quetier F."/>
            <person name="Town C.D."/>
            <person name="Roe B.A."/>
        </authorList>
    </citation>
    <scope>NUCLEOTIDE SEQUENCE [LARGE SCALE GENOMIC DNA]</scope>
    <source>
        <strain evidence="2">A17</strain>
        <strain evidence="3 4">cv. Jemalong A17</strain>
    </source>
</reference>
<organism evidence="2 4">
    <name type="scientific">Medicago truncatula</name>
    <name type="common">Barrel medic</name>
    <name type="synonym">Medicago tribuloides</name>
    <dbReference type="NCBI Taxonomy" id="3880"/>
    <lineage>
        <taxon>Eukaryota</taxon>
        <taxon>Viridiplantae</taxon>
        <taxon>Streptophyta</taxon>
        <taxon>Embryophyta</taxon>
        <taxon>Tracheophyta</taxon>
        <taxon>Spermatophyta</taxon>
        <taxon>Magnoliopsida</taxon>
        <taxon>eudicotyledons</taxon>
        <taxon>Gunneridae</taxon>
        <taxon>Pentapetalae</taxon>
        <taxon>rosids</taxon>
        <taxon>fabids</taxon>
        <taxon>Fabales</taxon>
        <taxon>Fabaceae</taxon>
        <taxon>Papilionoideae</taxon>
        <taxon>50 kb inversion clade</taxon>
        <taxon>NPAAA clade</taxon>
        <taxon>Hologalegina</taxon>
        <taxon>IRL clade</taxon>
        <taxon>Trifolieae</taxon>
        <taxon>Medicago</taxon>
    </lineage>
</organism>
<evidence type="ECO:0000313" key="4">
    <source>
        <dbReference type="Proteomes" id="UP000002051"/>
    </source>
</evidence>
<keyword evidence="4" id="KW-1185">Reference proteome</keyword>
<evidence type="ECO:0000313" key="3">
    <source>
        <dbReference type="EnsemblPlants" id="KEH29178"/>
    </source>
</evidence>
<protein>
    <submittedName>
        <fullName evidence="2">Transmembrane protein, putative</fullName>
    </submittedName>
</protein>
<accession>A0A072UJ90</accession>
<evidence type="ECO:0000313" key="2">
    <source>
        <dbReference type="EMBL" id="KEH29178.1"/>
    </source>
</evidence>
<dbReference type="AlphaFoldDB" id="A0A072UJ90"/>
<keyword evidence="1" id="KW-1133">Transmembrane helix</keyword>
<reference evidence="3" key="3">
    <citation type="submission" date="2015-04" db="UniProtKB">
        <authorList>
            <consortium name="EnsemblPlants"/>
        </authorList>
    </citation>
    <scope>IDENTIFICATION</scope>
    <source>
        <strain evidence="3">cv. Jemalong A17</strain>
    </source>
</reference>
<gene>
    <name evidence="2" type="ordered locus">MTR_4g027330</name>
</gene>
<dbReference type="EMBL" id="CM001220">
    <property type="protein sequence ID" value="KEH29178.1"/>
    <property type="molecule type" value="Genomic_DNA"/>
</dbReference>
<keyword evidence="1 2" id="KW-0812">Transmembrane</keyword>
<dbReference type="EnsemblPlants" id="KEH29178">
    <property type="protein sequence ID" value="KEH29178"/>
    <property type="gene ID" value="MTR_4g027330"/>
</dbReference>
<proteinExistence type="predicted"/>
<feature type="transmembrane region" description="Helical" evidence="1">
    <location>
        <begin position="21"/>
        <end position="41"/>
    </location>
</feature>
<keyword evidence="1" id="KW-0472">Membrane</keyword>
<reference evidence="2 4" key="2">
    <citation type="journal article" date="2014" name="BMC Genomics">
        <title>An improved genome release (version Mt4.0) for the model legume Medicago truncatula.</title>
        <authorList>
            <person name="Tang H."/>
            <person name="Krishnakumar V."/>
            <person name="Bidwell S."/>
            <person name="Rosen B."/>
            <person name="Chan A."/>
            <person name="Zhou S."/>
            <person name="Gentzbittel L."/>
            <person name="Childs K.L."/>
            <person name="Yandell M."/>
            <person name="Gundlach H."/>
            <person name="Mayer K.F."/>
            <person name="Schwartz D.C."/>
            <person name="Town C.D."/>
        </authorList>
    </citation>
    <scope>GENOME REANNOTATION</scope>
    <source>
        <strain evidence="2">A17</strain>
        <strain evidence="3 4">cv. Jemalong A17</strain>
    </source>
</reference>